<dbReference type="EMBL" id="GBXM01030050">
    <property type="protein sequence ID" value="JAH78527.1"/>
    <property type="molecule type" value="Transcribed_RNA"/>
</dbReference>
<protein>
    <submittedName>
        <fullName evidence="1">Uncharacterized protein</fullName>
    </submittedName>
</protein>
<name>A0A0E9VKE1_ANGAN</name>
<proteinExistence type="predicted"/>
<sequence>MLMSGGDTSHVTLPIHAESAASFQSLLKIVFVGTSDQAGSTAAAD</sequence>
<accession>A0A0E9VKE1</accession>
<dbReference type="AlphaFoldDB" id="A0A0E9VKE1"/>
<evidence type="ECO:0000313" key="1">
    <source>
        <dbReference type="EMBL" id="JAH78527.1"/>
    </source>
</evidence>
<organism evidence="1">
    <name type="scientific">Anguilla anguilla</name>
    <name type="common">European freshwater eel</name>
    <name type="synonym">Muraena anguilla</name>
    <dbReference type="NCBI Taxonomy" id="7936"/>
    <lineage>
        <taxon>Eukaryota</taxon>
        <taxon>Metazoa</taxon>
        <taxon>Chordata</taxon>
        <taxon>Craniata</taxon>
        <taxon>Vertebrata</taxon>
        <taxon>Euteleostomi</taxon>
        <taxon>Actinopterygii</taxon>
        <taxon>Neopterygii</taxon>
        <taxon>Teleostei</taxon>
        <taxon>Anguilliformes</taxon>
        <taxon>Anguillidae</taxon>
        <taxon>Anguilla</taxon>
    </lineage>
</organism>
<reference evidence="1" key="2">
    <citation type="journal article" date="2015" name="Fish Shellfish Immunol.">
        <title>Early steps in the European eel (Anguilla anguilla)-Vibrio vulnificus interaction in the gills: Role of the RtxA13 toxin.</title>
        <authorList>
            <person name="Callol A."/>
            <person name="Pajuelo D."/>
            <person name="Ebbesson L."/>
            <person name="Teles M."/>
            <person name="MacKenzie S."/>
            <person name="Amaro C."/>
        </authorList>
    </citation>
    <scope>NUCLEOTIDE SEQUENCE</scope>
</reference>
<reference evidence="1" key="1">
    <citation type="submission" date="2014-11" db="EMBL/GenBank/DDBJ databases">
        <authorList>
            <person name="Amaro Gonzalez C."/>
        </authorList>
    </citation>
    <scope>NUCLEOTIDE SEQUENCE</scope>
</reference>